<organism evidence="8 9">
    <name type="scientific">Nitratireductor basaltis</name>
    <dbReference type="NCBI Taxonomy" id="472175"/>
    <lineage>
        <taxon>Bacteria</taxon>
        <taxon>Pseudomonadati</taxon>
        <taxon>Pseudomonadota</taxon>
        <taxon>Alphaproteobacteria</taxon>
        <taxon>Hyphomicrobiales</taxon>
        <taxon>Phyllobacteriaceae</taxon>
        <taxon>Nitratireductor</taxon>
    </lineage>
</organism>
<dbReference type="Proteomes" id="UP000053675">
    <property type="component" value="Unassembled WGS sequence"/>
</dbReference>
<evidence type="ECO:0000256" key="3">
    <source>
        <dbReference type="ARBA" id="ARBA00022927"/>
    </source>
</evidence>
<dbReference type="PANTHER" id="PTHR36918:SF1">
    <property type="entry name" value="PROTEIN-EXPORT PROTEIN SECB"/>
    <property type="match status" value="1"/>
</dbReference>
<dbReference type="PANTHER" id="PTHR36918">
    <property type="match status" value="1"/>
</dbReference>
<reference evidence="8 9" key="1">
    <citation type="submission" date="2014-05" db="EMBL/GenBank/DDBJ databases">
        <title>Draft Genome Sequence of Nitratireductor basaltis Strain UMTGB225, A Marine Bacterium Isolated from Green Barrel Tunicate.</title>
        <authorList>
            <person name="Gan H.Y."/>
        </authorList>
    </citation>
    <scope>NUCLEOTIDE SEQUENCE [LARGE SCALE GENOMIC DNA]</scope>
    <source>
        <strain evidence="8 9">UMTGB225</strain>
    </source>
</reference>
<comment type="subcellular location">
    <subcellularLocation>
        <location evidence="6">Cytoplasm</location>
    </subcellularLocation>
</comment>
<keyword evidence="4 6" id="KW-0811">Translocation</keyword>
<dbReference type="NCBIfam" id="NF004392">
    <property type="entry name" value="PRK05751.1-3"/>
    <property type="match status" value="1"/>
</dbReference>
<dbReference type="PATRIC" id="fig|472175.3.peg.2751"/>
<comment type="subunit">
    <text evidence="6">Homotetramer, a dimer of dimers. One homotetramer interacts with 1 SecA dimer.</text>
</comment>
<dbReference type="AlphaFoldDB" id="A0A084U6C1"/>
<dbReference type="EMBL" id="JMQM01000002">
    <property type="protein sequence ID" value="KFB08507.1"/>
    <property type="molecule type" value="Genomic_DNA"/>
</dbReference>
<evidence type="ECO:0000256" key="7">
    <source>
        <dbReference type="SAM" id="MobiDB-lite"/>
    </source>
</evidence>
<dbReference type="NCBIfam" id="TIGR00809">
    <property type="entry name" value="secB"/>
    <property type="match status" value="1"/>
</dbReference>
<feature type="compositionally biased region" description="Low complexity" evidence="7">
    <location>
        <begin position="14"/>
        <end position="24"/>
    </location>
</feature>
<dbReference type="OrthoDB" id="9795145at2"/>
<comment type="function">
    <text evidence="6">One of the proteins required for the normal export of preproteins out of the cell cytoplasm. It is a molecular chaperone that binds to a subset of precursor proteins, maintaining them in a translocation-competent state. It also specifically binds to its receptor SecA.</text>
</comment>
<dbReference type="HAMAP" id="MF_00821">
    <property type="entry name" value="SecB"/>
    <property type="match status" value="1"/>
</dbReference>
<dbReference type="eggNOG" id="COG1952">
    <property type="taxonomic scope" value="Bacteria"/>
</dbReference>
<dbReference type="STRING" id="472175.EL18_02758"/>
<dbReference type="GO" id="GO:0051082">
    <property type="term" value="F:unfolded protein binding"/>
    <property type="evidence" value="ECO:0007669"/>
    <property type="project" value="InterPro"/>
</dbReference>
<dbReference type="GO" id="GO:0005737">
    <property type="term" value="C:cytoplasm"/>
    <property type="evidence" value="ECO:0007669"/>
    <property type="project" value="UniProtKB-SubCell"/>
</dbReference>
<keyword evidence="5 6" id="KW-0143">Chaperone</keyword>
<keyword evidence="9" id="KW-1185">Reference proteome</keyword>
<dbReference type="InterPro" id="IPR003708">
    <property type="entry name" value="SecB"/>
</dbReference>
<dbReference type="PRINTS" id="PR01594">
    <property type="entry name" value="SECBCHAPRONE"/>
</dbReference>
<dbReference type="GO" id="GO:0015031">
    <property type="term" value="P:protein transport"/>
    <property type="evidence" value="ECO:0007669"/>
    <property type="project" value="UniProtKB-UniRule"/>
</dbReference>
<evidence type="ECO:0000256" key="6">
    <source>
        <dbReference type="HAMAP-Rule" id="MF_00821"/>
    </source>
</evidence>
<dbReference type="Gene3D" id="3.10.420.10">
    <property type="entry name" value="SecB-like"/>
    <property type="match status" value="1"/>
</dbReference>
<evidence type="ECO:0000313" key="9">
    <source>
        <dbReference type="Proteomes" id="UP000053675"/>
    </source>
</evidence>
<proteinExistence type="inferred from homology"/>
<feature type="region of interest" description="Disordered" evidence="7">
    <location>
        <begin position="1"/>
        <end position="24"/>
    </location>
</feature>
<keyword evidence="2 6" id="KW-0813">Transport</keyword>
<dbReference type="RefSeq" id="WP_036485354.1">
    <property type="nucleotide sequence ID" value="NZ_JMQM01000002.1"/>
</dbReference>
<evidence type="ECO:0000313" key="8">
    <source>
        <dbReference type="EMBL" id="KFB08507.1"/>
    </source>
</evidence>
<evidence type="ECO:0000256" key="1">
    <source>
        <dbReference type="ARBA" id="ARBA00009990"/>
    </source>
</evidence>
<evidence type="ECO:0000256" key="2">
    <source>
        <dbReference type="ARBA" id="ARBA00022448"/>
    </source>
</evidence>
<dbReference type="Pfam" id="PF02556">
    <property type="entry name" value="SecB"/>
    <property type="match status" value="1"/>
</dbReference>
<keyword evidence="3 6" id="KW-0653">Protein transport</keyword>
<dbReference type="GO" id="GO:0051262">
    <property type="term" value="P:protein tetramerization"/>
    <property type="evidence" value="ECO:0007669"/>
    <property type="project" value="InterPro"/>
</dbReference>
<dbReference type="SUPFAM" id="SSF54611">
    <property type="entry name" value="SecB-like"/>
    <property type="match status" value="1"/>
</dbReference>
<accession>A0A084U6C1</accession>
<evidence type="ECO:0000256" key="5">
    <source>
        <dbReference type="ARBA" id="ARBA00023186"/>
    </source>
</evidence>
<dbReference type="InterPro" id="IPR035958">
    <property type="entry name" value="SecB-like_sf"/>
</dbReference>
<dbReference type="GO" id="GO:0006457">
    <property type="term" value="P:protein folding"/>
    <property type="evidence" value="ECO:0007669"/>
    <property type="project" value="UniProtKB-UniRule"/>
</dbReference>
<keyword evidence="6" id="KW-0963">Cytoplasm</keyword>
<sequence length="171" mass="18860">MAKNPQENDQNKEAGQQAAGNGAQPSLNVLTQYVKDLSFESPGAPQSLRNRGEKAPAININVNVNANPLGGSDYDVLLTLNARAESDKNVMFNVELLYGGIFRIEGFPQEHMLPLLFIECPRLLFPFARQIIADATRNGGFPPLMIDPIDFARMFQQRMAEEQAKAKVQAS</sequence>
<evidence type="ECO:0000256" key="4">
    <source>
        <dbReference type="ARBA" id="ARBA00023010"/>
    </source>
</evidence>
<protein>
    <recommendedName>
        <fullName evidence="6">Protein-export protein SecB</fullName>
    </recommendedName>
</protein>
<gene>
    <name evidence="6 8" type="primary">secB</name>
    <name evidence="8" type="ORF">EL18_02758</name>
</gene>
<name>A0A084U6C1_9HYPH</name>
<comment type="similarity">
    <text evidence="1 6">Belongs to the SecB family.</text>
</comment>
<comment type="caution">
    <text evidence="8">The sequence shown here is derived from an EMBL/GenBank/DDBJ whole genome shotgun (WGS) entry which is preliminary data.</text>
</comment>